<dbReference type="HAMAP" id="MF_01057">
    <property type="entry name" value="tRNA_methyltr_TrmB"/>
    <property type="match status" value="1"/>
</dbReference>
<dbReference type="SUPFAM" id="SSF53335">
    <property type="entry name" value="S-adenosyl-L-methionine-dependent methyltransferases"/>
    <property type="match status" value="1"/>
</dbReference>
<evidence type="ECO:0000256" key="5">
    <source>
        <dbReference type="ARBA" id="ARBA00022691"/>
    </source>
</evidence>
<feature type="binding site" evidence="7">
    <location>
        <position position="146"/>
    </location>
    <ligand>
        <name>substrate</name>
    </ligand>
</feature>
<proteinExistence type="inferred from homology"/>
<comment type="caution">
    <text evidence="8">The sequence shown here is derived from an EMBL/GenBank/DDBJ whole genome shotgun (WGS) entry which is preliminary data.</text>
</comment>
<dbReference type="RefSeq" id="WP_139938854.1">
    <property type="nucleotide sequence ID" value="NZ_JBHSYP010000003.1"/>
</dbReference>
<keyword evidence="3 7" id="KW-0489">Methyltransferase</keyword>
<evidence type="ECO:0000313" key="8">
    <source>
        <dbReference type="EMBL" id="TPD61475.1"/>
    </source>
</evidence>
<dbReference type="NCBIfam" id="TIGR00091">
    <property type="entry name" value="tRNA (guanosine(46)-N7)-methyltransferase TrmB"/>
    <property type="match status" value="1"/>
</dbReference>
<evidence type="ECO:0000256" key="6">
    <source>
        <dbReference type="ARBA" id="ARBA00022694"/>
    </source>
</evidence>
<dbReference type="Gene3D" id="3.40.50.150">
    <property type="entry name" value="Vaccinia Virus protein VP39"/>
    <property type="match status" value="1"/>
</dbReference>
<dbReference type="PROSITE" id="PS51625">
    <property type="entry name" value="SAM_MT_TRMB"/>
    <property type="match status" value="1"/>
</dbReference>
<dbReference type="EC" id="2.1.1.33" evidence="7"/>
<feature type="binding site" evidence="7">
    <location>
        <position position="142"/>
    </location>
    <ligand>
        <name>S-adenosyl-L-methionine</name>
        <dbReference type="ChEBI" id="CHEBI:59789"/>
    </ligand>
</feature>
<dbReference type="CDD" id="cd02440">
    <property type="entry name" value="AdoMet_MTases"/>
    <property type="match status" value="1"/>
</dbReference>
<evidence type="ECO:0000256" key="2">
    <source>
        <dbReference type="ARBA" id="ARBA00003015"/>
    </source>
</evidence>
<dbReference type="GO" id="GO:0008176">
    <property type="term" value="F:tRNA (guanine(46)-N7)-methyltransferase activity"/>
    <property type="evidence" value="ECO:0007669"/>
    <property type="project" value="UniProtKB-UniRule"/>
</dbReference>
<feature type="binding site" evidence="7">
    <location>
        <position position="120"/>
    </location>
    <ligand>
        <name>S-adenosyl-L-methionine</name>
        <dbReference type="ChEBI" id="CHEBI:59789"/>
    </ligand>
</feature>
<keyword evidence="5 7" id="KW-0949">S-adenosyl-L-methionine</keyword>
<dbReference type="OrthoDB" id="9802090at2"/>
<dbReference type="AlphaFoldDB" id="A0A501PMH1"/>
<sequence>MRNLENIQSSRIYGRRHGKPLKPASQERLDRLLPDLEIILPEAEEERFHPSVFFDNAGKSNFGSYALEIGFGKGEHLAWQARANPERGFIGCEPFINGVSGLVDKVAEAGLENIRVYMDDARLLMDRLEEGCLDQAYILFPDPWPKSRHHKRRVVNDGNIRELARILKDGARLHIATDHRGYCRWILSHMLASPDFVWLDRGPGDWHERGEGWPPTRYETKALEQGRRSTYLRFERRPRKA</sequence>
<reference evidence="9" key="1">
    <citation type="submission" date="2019-06" db="EMBL/GenBank/DDBJ databases">
        <title>The complete genome of Emcibacter congregatus ZYLT.</title>
        <authorList>
            <person name="Zhao Z."/>
        </authorList>
    </citation>
    <scope>NUCLEOTIDE SEQUENCE [LARGE SCALE GENOMIC DNA]</scope>
    <source>
        <strain evidence="9">MCCC 1A06723</strain>
    </source>
</reference>
<keyword evidence="4 7" id="KW-0808">Transferase</keyword>
<keyword evidence="9" id="KW-1185">Reference proteome</keyword>
<feature type="binding site" evidence="7">
    <location>
        <position position="93"/>
    </location>
    <ligand>
        <name>S-adenosyl-L-methionine</name>
        <dbReference type="ChEBI" id="CHEBI:59789"/>
    </ligand>
</feature>
<evidence type="ECO:0000256" key="4">
    <source>
        <dbReference type="ARBA" id="ARBA00022679"/>
    </source>
</evidence>
<evidence type="ECO:0000256" key="1">
    <source>
        <dbReference type="ARBA" id="ARBA00000142"/>
    </source>
</evidence>
<dbReference type="InterPro" id="IPR029063">
    <property type="entry name" value="SAM-dependent_MTases_sf"/>
</dbReference>
<protein>
    <recommendedName>
        <fullName evidence="7">tRNA (guanine-N(7)-)-methyltransferase</fullName>
        <ecNumber evidence="7">2.1.1.33</ecNumber>
    </recommendedName>
    <alternativeName>
        <fullName evidence="7">tRNA (guanine(46)-N(7))-methyltransferase</fullName>
    </alternativeName>
    <alternativeName>
        <fullName evidence="7">tRNA(m7G46)-methyltransferase</fullName>
    </alternativeName>
</protein>
<comment type="function">
    <text evidence="2 7">Catalyzes the formation of N(7)-methylguanine at position 46 (m7G46) in tRNA.</text>
</comment>
<accession>A0A501PMH1</accession>
<dbReference type="Pfam" id="PF02390">
    <property type="entry name" value="Methyltransf_4"/>
    <property type="match status" value="1"/>
</dbReference>
<comment type="similarity">
    <text evidence="7">Belongs to the class I-like SAM-binding methyltransferase superfamily. TrmB family.</text>
</comment>
<dbReference type="InterPro" id="IPR055361">
    <property type="entry name" value="tRNA_methyltr_TrmB_bact"/>
</dbReference>
<name>A0A501PMH1_9PROT</name>
<feature type="binding site" evidence="7">
    <location>
        <begin position="216"/>
        <end position="219"/>
    </location>
    <ligand>
        <name>substrate</name>
    </ligand>
</feature>
<dbReference type="Proteomes" id="UP000319148">
    <property type="component" value="Unassembled WGS sequence"/>
</dbReference>
<dbReference type="InterPro" id="IPR003358">
    <property type="entry name" value="tRNA_(Gua-N-7)_MeTrfase_Trmb"/>
</dbReference>
<evidence type="ECO:0000313" key="9">
    <source>
        <dbReference type="Proteomes" id="UP000319148"/>
    </source>
</evidence>
<organism evidence="8 9">
    <name type="scientific">Emcibacter nanhaiensis</name>
    <dbReference type="NCBI Taxonomy" id="1505037"/>
    <lineage>
        <taxon>Bacteria</taxon>
        <taxon>Pseudomonadati</taxon>
        <taxon>Pseudomonadota</taxon>
        <taxon>Alphaproteobacteria</taxon>
        <taxon>Emcibacterales</taxon>
        <taxon>Emcibacteraceae</taxon>
        <taxon>Emcibacter</taxon>
    </lineage>
</organism>
<comment type="pathway">
    <text evidence="7">tRNA modification; N(7)-methylguanine-tRNA biosynthesis.</text>
</comment>
<dbReference type="EMBL" id="VFIY01000005">
    <property type="protein sequence ID" value="TPD61475.1"/>
    <property type="molecule type" value="Genomic_DNA"/>
</dbReference>
<evidence type="ECO:0000256" key="3">
    <source>
        <dbReference type="ARBA" id="ARBA00022603"/>
    </source>
</evidence>
<dbReference type="PANTHER" id="PTHR23417">
    <property type="entry name" value="3-DEOXY-D-MANNO-OCTULOSONIC-ACID TRANSFERASE/TRNA GUANINE-N 7 - -METHYLTRANSFERASE"/>
    <property type="match status" value="1"/>
</dbReference>
<dbReference type="GO" id="GO:0043527">
    <property type="term" value="C:tRNA methyltransferase complex"/>
    <property type="evidence" value="ECO:0007669"/>
    <property type="project" value="TreeGrafter"/>
</dbReference>
<evidence type="ECO:0000256" key="7">
    <source>
        <dbReference type="HAMAP-Rule" id="MF_01057"/>
    </source>
</evidence>
<dbReference type="UniPathway" id="UPA00989"/>
<comment type="caution">
    <text evidence="7">Lacks conserved residue(s) required for the propagation of feature annotation.</text>
</comment>
<comment type="catalytic activity">
    <reaction evidence="1 7">
        <text>guanosine(46) in tRNA + S-adenosyl-L-methionine = N(7)-methylguanosine(46) in tRNA + S-adenosyl-L-homocysteine</text>
        <dbReference type="Rhea" id="RHEA:42708"/>
        <dbReference type="Rhea" id="RHEA-COMP:10188"/>
        <dbReference type="Rhea" id="RHEA-COMP:10189"/>
        <dbReference type="ChEBI" id="CHEBI:57856"/>
        <dbReference type="ChEBI" id="CHEBI:59789"/>
        <dbReference type="ChEBI" id="CHEBI:74269"/>
        <dbReference type="ChEBI" id="CHEBI:74480"/>
        <dbReference type="EC" id="2.1.1.33"/>
    </reaction>
</comment>
<feature type="binding site" evidence="7">
    <location>
        <position position="178"/>
    </location>
    <ligand>
        <name>substrate</name>
    </ligand>
</feature>
<dbReference type="PANTHER" id="PTHR23417:SF14">
    <property type="entry name" value="PENTACOTRIPEPTIDE-REPEAT REGION OF PRORP DOMAIN-CONTAINING PROTEIN"/>
    <property type="match status" value="1"/>
</dbReference>
<keyword evidence="6 7" id="KW-0819">tRNA processing</keyword>
<gene>
    <name evidence="7 8" type="primary">trmB</name>
    <name evidence="8" type="ORF">FIV46_04510</name>
</gene>
<feature type="binding site" evidence="7">
    <location>
        <position position="68"/>
    </location>
    <ligand>
        <name>S-adenosyl-L-methionine</name>
        <dbReference type="ChEBI" id="CHEBI:59789"/>
    </ligand>
</feature>